<accession>W6MBS8</accession>
<dbReference type="AlphaFoldDB" id="W6MBS8"/>
<dbReference type="EMBL" id="CBTJ020000020">
    <property type="protein sequence ID" value="CDI01493.1"/>
    <property type="molecule type" value="Genomic_DNA"/>
</dbReference>
<protein>
    <submittedName>
        <fullName evidence="1">Uncharacterized protein</fullName>
    </submittedName>
</protein>
<dbReference type="Proteomes" id="UP000035760">
    <property type="component" value="Unassembled WGS sequence"/>
</dbReference>
<reference evidence="1" key="1">
    <citation type="submission" date="2013-07" db="EMBL/GenBank/DDBJ databases">
        <authorList>
            <person name="McIlroy S."/>
        </authorList>
    </citation>
    <scope>NUCLEOTIDE SEQUENCE [LARGE SCALE GENOMIC DNA]</scope>
    <source>
        <strain evidence="1">Run_A_D11</strain>
    </source>
</reference>
<organism evidence="1 2">
    <name type="scientific">Candidatus Competibacter denitrificans Run_A_D11</name>
    <dbReference type="NCBI Taxonomy" id="1400863"/>
    <lineage>
        <taxon>Bacteria</taxon>
        <taxon>Pseudomonadati</taxon>
        <taxon>Pseudomonadota</taxon>
        <taxon>Gammaproteobacteria</taxon>
        <taxon>Candidatus Competibacteraceae</taxon>
        <taxon>Candidatus Competibacter</taxon>
    </lineage>
</organism>
<name>W6MBS8_9GAMM</name>
<comment type="caution">
    <text evidence="1">The sequence shown here is derived from an EMBL/GenBank/DDBJ whole genome shotgun (WGS) entry which is preliminary data.</text>
</comment>
<gene>
    <name evidence="1" type="ORF">BN873_150281</name>
</gene>
<reference evidence="1" key="2">
    <citation type="submission" date="2014-03" db="EMBL/GenBank/DDBJ databases">
        <title>Candidatus Competibacter-lineage genomes retrieved from metagenomes reveal functional metabolic diversity.</title>
        <authorList>
            <person name="McIlroy S.J."/>
            <person name="Albertsen M."/>
            <person name="Andresen E.K."/>
            <person name="Saunders A.M."/>
            <person name="Kristiansen R."/>
            <person name="Stokholm-Bjerregaard M."/>
            <person name="Nielsen K.L."/>
            <person name="Nielsen P.H."/>
        </authorList>
    </citation>
    <scope>NUCLEOTIDE SEQUENCE</scope>
    <source>
        <strain evidence="1">Run_A_D11</strain>
    </source>
</reference>
<sequence>MKATLAITIGNRINRFAFACEAVCFWDALLAKMIRFDVQPQKIAATCRIRIYPVS</sequence>
<keyword evidence="2" id="KW-1185">Reference proteome</keyword>
<evidence type="ECO:0000313" key="2">
    <source>
        <dbReference type="Proteomes" id="UP000035760"/>
    </source>
</evidence>
<proteinExistence type="predicted"/>
<evidence type="ECO:0000313" key="1">
    <source>
        <dbReference type="EMBL" id="CDI01493.1"/>
    </source>
</evidence>